<evidence type="ECO:0000256" key="1">
    <source>
        <dbReference type="ARBA" id="ARBA00001957"/>
    </source>
</evidence>
<dbReference type="SUPFAM" id="SSF47336">
    <property type="entry name" value="ACP-like"/>
    <property type="match status" value="1"/>
</dbReference>
<dbReference type="InterPro" id="IPR000873">
    <property type="entry name" value="AMP-dep_synth/lig_dom"/>
</dbReference>
<dbReference type="Pfam" id="PF00501">
    <property type="entry name" value="AMP-binding"/>
    <property type="match status" value="1"/>
</dbReference>
<dbReference type="PANTHER" id="PTHR45527">
    <property type="entry name" value="NONRIBOSOMAL PEPTIDE SYNTHETASE"/>
    <property type="match status" value="1"/>
</dbReference>
<feature type="domain" description="Carrier" evidence="6">
    <location>
        <begin position="357"/>
        <end position="432"/>
    </location>
</feature>
<protein>
    <submittedName>
        <fullName evidence="7">Non-ribosomal peptide synthetase</fullName>
    </submittedName>
</protein>
<dbReference type="InterPro" id="IPR042099">
    <property type="entry name" value="ANL_N_sf"/>
</dbReference>
<dbReference type="InterPro" id="IPR045851">
    <property type="entry name" value="AMP-bd_C_sf"/>
</dbReference>
<proteinExistence type="inferred from homology"/>
<dbReference type="FunFam" id="1.10.1200.10:FF:000016">
    <property type="entry name" value="Non-ribosomal peptide synthase"/>
    <property type="match status" value="1"/>
</dbReference>
<dbReference type="Gene3D" id="3.40.50.12780">
    <property type="entry name" value="N-terminal domain of ligase-like"/>
    <property type="match status" value="1"/>
</dbReference>
<dbReference type="PROSITE" id="PS50075">
    <property type="entry name" value="CARRIER"/>
    <property type="match status" value="1"/>
</dbReference>
<feature type="compositionally biased region" description="Basic and acidic residues" evidence="5">
    <location>
        <begin position="338"/>
        <end position="354"/>
    </location>
</feature>
<dbReference type="InterPro" id="IPR029058">
    <property type="entry name" value="AB_hydrolase_fold"/>
</dbReference>
<sequence length="436" mass="46161">YTSGSTGRPKGVGLTHANAVAFVEWAREVFGSDLSRVLAGTSVCFDLSVFEIFGPLCTGGTVVLARDALALTEGESGDPELVNTVPSAARALLETGGIPSSVRTINLAGEPLPAELADRLHRALPGVTVNNLYGPTEYTTYATWCEVEAGASRVTVGRPVANTRVYVLDALGEPVPVGVAGEVFLSGVGLARGYWARPGLTAERFVPDPFGAAGERMYRTGDLARYLSDGRLEYLGRLDAQVKVRGFRIELGEIESALLETPGVIRAAAAAREGATGDAQLVGYVVPETGTDPGPGPAPDPEALREAALSRLRDKLPSYMIPQQLMVLEELPLTPNGKTDRKALPAPEADRAEVHTPPSTPTEVALAGIWADVLHQDGIGVHDNFFALGGHSLLATQVIARIRKELGVDVRVQKFFQSSTIAEVAEFVDSRAVGFL</sequence>
<gene>
    <name evidence="7" type="ORF">KDA82_17685</name>
</gene>
<reference evidence="7" key="1">
    <citation type="submission" date="2021-04" db="EMBL/GenBank/DDBJ databases">
        <title>Sequencing of actinobacteria type strains.</title>
        <authorList>
            <person name="Nguyen G.-S."/>
            <person name="Wentzel A."/>
        </authorList>
    </citation>
    <scope>NUCLEOTIDE SEQUENCE</scope>
    <source>
        <strain evidence="7">DSM 42095</strain>
    </source>
</reference>
<dbReference type="GO" id="GO:0072330">
    <property type="term" value="P:monocarboxylic acid biosynthetic process"/>
    <property type="evidence" value="ECO:0007669"/>
    <property type="project" value="UniProtKB-ARBA"/>
</dbReference>
<dbReference type="InterPro" id="IPR009081">
    <property type="entry name" value="PP-bd_ACP"/>
</dbReference>
<dbReference type="InterPro" id="IPR036736">
    <property type="entry name" value="ACP-like_sf"/>
</dbReference>
<dbReference type="AlphaFoldDB" id="A0A8T4ITP7"/>
<feature type="region of interest" description="Disordered" evidence="5">
    <location>
        <begin position="336"/>
        <end position="360"/>
    </location>
</feature>
<evidence type="ECO:0000256" key="5">
    <source>
        <dbReference type="SAM" id="MobiDB-lite"/>
    </source>
</evidence>
<dbReference type="InterPro" id="IPR025110">
    <property type="entry name" value="AMP-bd_C"/>
</dbReference>
<dbReference type="InterPro" id="IPR020806">
    <property type="entry name" value="PKS_PP-bd"/>
</dbReference>
<feature type="non-terminal residue" evidence="7">
    <location>
        <position position="1"/>
    </location>
</feature>
<evidence type="ECO:0000256" key="3">
    <source>
        <dbReference type="ARBA" id="ARBA00022450"/>
    </source>
</evidence>
<dbReference type="GO" id="GO:0031177">
    <property type="term" value="F:phosphopantetheine binding"/>
    <property type="evidence" value="ECO:0007669"/>
    <property type="project" value="InterPro"/>
</dbReference>
<dbReference type="GO" id="GO:0017000">
    <property type="term" value="P:antibiotic biosynthetic process"/>
    <property type="evidence" value="ECO:0007669"/>
    <property type="project" value="UniProtKB-ARBA"/>
</dbReference>
<evidence type="ECO:0000313" key="8">
    <source>
        <dbReference type="Proteomes" id="UP000675554"/>
    </source>
</evidence>
<dbReference type="FunFam" id="3.30.300.30:FF:000010">
    <property type="entry name" value="Enterobactin synthetase component F"/>
    <property type="match status" value="1"/>
</dbReference>
<accession>A0A8T4ITP7</accession>
<evidence type="ECO:0000256" key="2">
    <source>
        <dbReference type="ARBA" id="ARBA00006432"/>
    </source>
</evidence>
<evidence type="ECO:0000313" key="7">
    <source>
        <dbReference type="EMBL" id="MBR7674820.1"/>
    </source>
</evidence>
<dbReference type="Pfam" id="PF00550">
    <property type="entry name" value="PP-binding"/>
    <property type="match status" value="1"/>
</dbReference>
<evidence type="ECO:0000259" key="6">
    <source>
        <dbReference type="PROSITE" id="PS50075"/>
    </source>
</evidence>
<dbReference type="GO" id="GO:0005737">
    <property type="term" value="C:cytoplasm"/>
    <property type="evidence" value="ECO:0007669"/>
    <property type="project" value="TreeGrafter"/>
</dbReference>
<dbReference type="Gene3D" id="3.40.50.1820">
    <property type="entry name" value="alpha/beta hydrolase"/>
    <property type="match status" value="1"/>
</dbReference>
<dbReference type="SMART" id="SM00823">
    <property type="entry name" value="PKS_PP"/>
    <property type="match status" value="1"/>
</dbReference>
<organism evidence="7 8">
    <name type="scientific">Streptomyces daliensis</name>
    <dbReference type="NCBI Taxonomy" id="299421"/>
    <lineage>
        <taxon>Bacteria</taxon>
        <taxon>Bacillati</taxon>
        <taxon>Actinomycetota</taxon>
        <taxon>Actinomycetes</taxon>
        <taxon>Kitasatosporales</taxon>
        <taxon>Streptomycetaceae</taxon>
        <taxon>Streptomyces</taxon>
    </lineage>
</organism>
<comment type="cofactor">
    <cofactor evidence="1">
        <name>pantetheine 4'-phosphate</name>
        <dbReference type="ChEBI" id="CHEBI:47942"/>
    </cofactor>
</comment>
<keyword evidence="8" id="KW-1185">Reference proteome</keyword>
<name>A0A8T4ITP7_9ACTN</name>
<dbReference type="PANTHER" id="PTHR45527:SF1">
    <property type="entry name" value="FATTY ACID SYNTHASE"/>
    <property type="match status" value="1"/>
</dbReference>
<dbReference type="Proteomes" id="UP000675554">
    <property type="component" value="Unassembled WGS sequence"/>
</dbReference>
<evidence type="ECO:0000256" key="4">
    <source>
        <dbReference type="ARBA" id="ARBA00022553"/>
    </source>
</evidence>
<comment type="similarity">
    <text evidence="2">Belongs to the ATP-dependent AMP-binding enzyme family.</text>
</comment>
<keyword evidence="4" id="KW-0597">Phosphoprotein</keyword>
<dbReference type="GO" id="GO:0043041">
    <property type="term" value="P:amino acid activation for nonribosomal peptide biosynthetic process"/>
    <property type="evidence" value="ECO:0007669"/>
    <property type="project" value="TreeGrafter"/>
</dbReference>
<keyword evidence="3" id="KW-0596">Phosphopantetheine</keyword>
<dbReference type="Gene3D" id="3.30.300.30">
    <property type="match status" value="1"/>
</dbReference>
<dbReference type="Pfam" id="PF13193">
    <property type="entry name" value="AMP-binding_C"/>
    <property type="match status" value="1"/>
</dbReference>
<dbReference type="FunFam" id="2.30.38.10:FF:000001">
    <property type="entry name" value="Non-ribosomal peptide synthetase PvdI"/>
    <property type="match status" value="1"/>
</dbReference>
<dbReference type="EMBL" id="JAGSMN010000389">
    <property type="protein sequence ID" value="MBR7674820.1"/>
    <property type="molecule type" value="Genomic_DNA"/>
</dbReference>
<dbReference type="PROSITE" id="PS00012">
    <property type="entry name" value="PHOSPHOPANTETHEINE"/>
    <property type="match status" value="1"/>
</dbReference>
<dbReference type="GO" id="GO:0044550">
    <property type="term" value="P:secondary metabolite biosynthetic process"/>
    <property type="evidence" value="ECO:0007669"/>
    <property type="project" value="TreeGrafter"/>
</dbReference>
<dbReference type="InterPro" id="IPR006162">
    <property type="entry name" value="Ppantetheine_attach_site"/>
</dbReference>
<dbReference type="SUPFAM" id="SSF56801">
    <property type="entry name" value="Acetyl-CoA synthetase-like"/>
    <property type="match status" value="1"/>
</dbReference>
<comment type="caution">
    <text evidence="7">The sequence shown here is derived from an EMBL/GenBank/DDBJ whole genome shotgun (WGS) entry which is preliminary data.</text>
</comment>